<proteinExistence type="predicted"/>
<feature type="region of interest" description="Disordered" evidence="1">
    <location>
        <begin position="1"/>
        <end position="31"/>
    </location>
</feature>
<keyword evidence="3" id="KW-1185">Reference proteome</keyword>
<gene>
    <name evidence="2" type="ORF">O181_044206</name>
</gene>
<protein>
    <submittedName>
        <fullName evidence="2">Uncharacterized protein</fullName>
    </submittedName>
</protein>
<evidence type="ECO:0000313" key="3">
    <source>
        <dbReference type="Proteomes" id="UP000765509"/>
    </source>
</evidence>
<dbReference type="Proteomes" id="UP000765509">
    <property type="component" value="Unassembled WGS sequence"/>
</dbReference>
<sequence>MELPCYTSTRKDMEYSSSTVQNTNEANMDESRYKNSINSLNQLTIKKDLNQQKALPSEDKSSREAYNSFNIEKEINSRLKKTSIHQEQFQKSIHKKYNTLTKYLRKTSF</sequence>
<dbReference type="EMBL" id="AVOT02017967">
    <property type="protein sequence ID" value="MBW0504491.1"/>
    <property type="molecule type" value="Genomic_DNA"/>
</dbReference>
<name>A0A9Q3HGN7_9BASI</name>
<accession>A0A9Q3HGN7</accession>
<organism evidence="2 3">
    <name type="scientific">Austropuccinia psidii MF-1</name>
    <dbReference type="NCBI Taxonomy" id="1389203"/>
    <lineage>
        <taxon>Eukaryota</taxon>
        <taxon>Fungi</taxon>
        <taxon>Dikarya</taxon>
        <taxon>Basidiomycota</taxon>
        <taxon>Pucciniomycotina</taxon>
        <taxon>Pucciniomycetes</taxon>
        <taxon>Pucciniales</taxon>
        <taxon>Sphaerophragmiaceae</taxon>
        <taxon>Austropuccinia</taxon>
    </lineage>
</organism>
<feature type="compositionally biased region" description="Polar residues" evidence="1">
    <location>
        <begin position="15"/>
        <end position="26"/>
    </location>
</feature>
<dbReference type="AlphaFoldDB" id="A0A9Q3HGN7"/>
<evidence type="ECO:0000256" key="1">
    <source>
        <dbReference type="SAM" id="MobiDB-lite"/>
    </source>
</evidence>
<comment type="caution">
    <text evidence="2">The sequence shown here is derived from an EMBL/GenBank/DDBJ whole genome shotgun (WGS) entry which is preliminary data.</text>
</comment>
<reference evidence="2" key="1">
    <citation type="submission" date="2021-03" db="EMBL/GenBank/DDBJ databases">
        <title>Draft genome sequence of rust myrtle Austropuccinia psidii MF-1, a brazilian biotype.</title>
        <authorList>
            <person name="Quecine M.C."/>
            <person name="Pachon D.M.R."/>
            <person name="Bonatelli M.L."/>
            <person name="Correr F.H."/>
            <person name="Franceschini L.M."/>
            <person name="Leite T.F."/>
            <person name="Margarido G.R.A."/>
            <person name="Almeida C.A."/>
            <person name="Ferrarezi J.A."/>
            <person name="Labate C.A."/>
        </authorList>
    </citation>
    <scope>NUCLEOTIDE SEQUENCE</scope>
    <source>
        <strain evidence="2">MF-1</strain>
    </source>
</reference>
<evidence type="ECO:0000313" key="2">
    <source>
        <dbReference type="EMBL" id="MBW0504491.1"/>
    </source>
</evidence>